<organism evidence="12 13">
    <name type="scientific">Congregibacter variabilis</name>
    <dbReference type="NCBI Taxonomy" id="3081200"/>
    <lineage>
        <taxon>Bacteria</taxon>
        <taxon>Pseudomonadati</taxon>
        <taxon>Pseudomonadota</taxon>
        <taxon>Gammaproteobacteria</taxon>
        <taxon>Cellvibrionales</taxon>
        <taxon>Halieaceae</taxon>
        <taxon>Congregibacter</taxon>
    </lineage>
</organism>
<dbReference type="InterPro" id="IPR050334">
    <property type="entry name" value="Molybdenum_import_ModC"/>
</dbReference>
<reference evidence="12 13" key="1">
    <citation type="submission" date="2023-10" db="EMBL/GenBank/DDBJ databases">
        <title>Two novel species belonging to the OM43/NOR5 clade.</title>
        <authorList>
            <person name="Park M."/>
        </authorList>
    </citation>
    <scope>NUCLEOTIDE SEQUENCE [LARGE SCALE GENOMIC DNA]</scope>
    <source>
        <strain evidence="12 13">IMCC43200</strain>
    </source>
</reference>
<keyword evidence="2" id="KW-1003">Cell membrane</keyword>
<dbReference type="Pfam" id="PF00005">
    <property type="entry name" value="ABC_tran"/>
    <property type="match status" value="1"/>
</dbReference>
<dbReference type="PANTHER" id="PTHR43514">
    <property type="entry name" value="ABC TRANSPORTER I FAMILY MEMBER 10"/>
    <property type="match status" value="1"/>
</dbReference>
<evidence type="ECO:0000256" key="5">
    <source>
        <dbReference type="ARBA" id="ARBA00022741"/>
    </source>
</evidence>
<dbReference type="InterPro" id="IPR005116">
    <property type="entry name" value="Transp-assoc_OB_typ1"/>
</dbReference>
<dbReference type="NCBIfam" id="TIGR02142">
    <property type="entry name" value="modC_ABC"/>
    <property type="match status" value="1"/>
</dbReference>
<dbReference type="PROSITE" id="PS51866">
    <property type="entry name" value="MOP"/>
    <property type="match status" value="1"/>
</dbReference>
<feature type="domain" description="ABC transporter" evidence="10">
    <location>
        <begin position="1"/>
        <end position="233"/>
    </location>
</feature>
<dbReference type="Proteomes" id="UP001626537">
    <property type="component" value="Chromosome"/>
</dbReference>
<dbReference type="GO" id="GO:0005524">
    <property type="term" value="F:ATP binding"/>
    <property type="evidence" value="ECO:0007669"/>
    <property type="project" value="UniProtKB-KW"/>
</dbReference>
<accession>A0ABZ0I0F4</accession>
<gene>
    <name evidence="12" type="primary">modC</name>
    <name evidence="12" type="ORF">R0135_12765</name>
</gene>
<dbReference type="SMART" id="SM00382">
    <property type="entry name" value="AAA"/>
    <property type="match status" value="1"/>
</dbReference>
<evidence type="ECO:0000256" key="2">
    <source>
        <dbReference type="ARBA" id="ARBA00022475"/>
    </source>
</evidence>
<dbReference type="InterPro" id="IPR004606">
    <property type="entry name" value="Mop_domain"/>
</dbReference>
<evidence type="ECO:0000313" key="13">
    <source>
        <dbReference type="Proteomes" id="UP001626537"/>
    </source>
</evidence>
<evidence type="ECO:0000256" key="3">
    <source>
        <dbReference type="ARBA" id="ARBA00022505"/>
    </source>
</evidence>
<dbReference type="InterPro" id="IPR017871">
    <property type="entry name" value="ABC_transporter-like_CS"/>
</dbReference>
<proteinExistence type="predicted"/>
<evidence type="ECO:0000256" key="7">
    <source>
        <dbReference type="ARBA" id="ARBA00022967"/>
    </source>
</evidence>
<dbReference type="SUPFAM" id="SSF50331">
    <property type="entry name" value="MOP-like"/>
    <property type="match status" value="1"/>
</dbReference>
<evidence type="ECO:0000256" key="1">
    <source>
        <dbReference type="ARBA" id="ARBA00022448"/>
    </source>
</evidence>
<dbReference type="InterPro" id="IPR003439">
    <property type="entry name" value="ABC_transporter-like_ATP-bd"/>
</dbReference>
<keyword evidence="6 12" id="KW-0067">ATP-binding</keyword>
<keyword evidence="7" id="KW-1278">Translocase</keyword>
<protein>
    <submittedName>
        <fullName evidence="12">Molybdenum ABC transporter ATP-binding protein</fullName>
    </submittedName>
</protein>
<keyword evidence="13" id="KW-1185">Reference proteome</keyword>
<evidence type="ECO:0000259" key="10">
    <source>
        <dbReference type="PROSITE" id="PS50893"/>
    </source>
</evidence>
<dbReference type="PROSITE" id="PS00211">
    <property type="entry name" value="ABC_TRANSPORTER_1"/>
    <property type="match status" value="1"/>
</dbReference>
<evidence type="ECO:0000256" key="6">
    <source>
        <dbReference type="ARBA" id="ARBA00022840"/>
    </source>
</evidence>
<dbReference type="InterPro" id="IPR011868">
    <property type="entry name" value="ModC_ABC_ATP-bd"/>
</dbReference>
<dbReference type="Pfam" id="PF03459">
    <property type="entry name" value="TOBE"/>
    <property type="match status" value="1"/>
</dbReference>
<dbReference type="SUPFAM" id="SSF52540">
    <property type="entry name" value="P-loop containing nucleoside triphosphate hydrolases"/>
    <property type="match status" value="1"/>
</dbReference>
<evidence type="ECO:0000259" key="11">
    <source>
        <dbReference type="PROSITE" id="PS51866"/>
    </source>
</evidence>
<dbReference type="EMBL" id="CP136864">
    <property type="protein sequence ID" value="WOJ92651.1"/>
    <property type="molecule type" value="Genomic_DNA"/>
</dbReference>
<keyword evidence="1" id="KW-0813">Transport</keyword>
<dbReference type="PANTHER" id="PTHR43514:SF10">
    <property type="entry name" value="MOLYBDENUM IMPORT ATP-BINDING PROTEIN MODC 2"/>
    <property type="match status" value="1"/>
</dbReference>
<keyword evidence="4" id="KW-0997">Cell inner membrane</keyword>
<keyword evidence="8" id="KW-0472">Membrane</keyword>
<evidence type="ECO:0000256" key="8">
    <source>
        <dbReference type="ARBA" id="ARBA00023136"/>
    </source>
</evidence>
<dbReference type="InterPro" id="IPR027417">
    <property type="entry name" value="P-loop_NTPase"/>
</dbReference>
<keyword evidence="5" id="KW-0547">Nucleotide-binding</keyword>
<evidence type="ECO:0000256" key="9">
    <source>
        <dbReference type="PROSITE-ProRule" id="PRU01213"/>
    </source>
</evidence>
<name>A0ABZ0I0F4_9GAMM</name>
<feature type="domain" description="Mop" evidence="11">
    <location>
        <begin position="291"/>
        <end position="357"/>
    </location>
</feature>
<evidence type="ECO:0000313" key="12">
    <source>
        <dbReference type="EMBL" id="WOJ92651.1"/>
    </source>
</evidence>
<dbReference type="InterPro" id="IPR008995">
    <property type="entry name" value="Mo/tungstate-bd_C_term_dom"/>
</dbReference>
<evidence type="ECO:0000256" key="4">
    <source>
        <dbReference type="ARBA" id="ARBA00022519"/>
    </source>
</evidence>
<dbReference type="PROSITE" id="PS50893">
    <property type="entry name" value="ABC_TRANSPORTER_2"/>
    <property type="match status" value="1"/>
</dbReference>
<dbReference type="RefSeq" id="WP_407347250.1">
    <property type="nucleotide sequence ID" value="NZ_CP136864.1"/>
</dbReference>
<keyword evidence="3 9" id="KW-0500">Molybdenum</keyword>
<sequence length="358" mass="38994">MSQLALNIEHRDAAGFCLSINTEITLTGVTALFGPSGSGKTTLLNCIAGLRPDITQASIVFAGEAWQQNNSHAEPWKRSVAYVFQDARLFPHMSVAQNLQFAAAHAVTKAPDIAPIARWMAIEALMDRSPDSLSAGQQARVAIARALMRAPELLLLDEPLANLDRSAARECLACLARINKENDLPMLYVSHQIEEVSTIADHIVLMDKGQIHQQGPLLELASKLDTQLAEDDGAASLLAVEVASRDQDYGLTELKVDGQSLWVAGDGHTGSTRRLRVPARDVSVCREKPQGSSIQNILPVTLQEIRQLSNAHCLLRLQLSQQCLLARITRRSLEDLKLKTGDSLYAQIKSTALLGDTL</sequence>
<dbReference type="InterPro" id="IPR003593">
    <property type="entry name" value="AAA+_ATPase"/>
</dbReference>
<dbReference type="Gene3D" id="2.40.50.100">
    <property type="match status" value="1"/>
</dbReference>
<dbReference type="Gene3D" id="3.40.50.300">
    <property type="entry name" value="P-loop containing nucleotide triphosphate hydrolases"/>
    <property type="match status" value="1"/>
</dbReference>